<comment type="caution">
    <text evidence="1">The sequence shown here is derived from an EMBL/GenBank/DDBJ whole genome shotgun (WGS) entry which is preliminary data.</text>
</comment>
<dbReference type="PATRIC" id="fig|47853.6.peg.3655"/>
<keyword evidence="2" id="KW-1185">Reference proteome</keyword>
<proteinExistence type="predicted"/>
<dbReference type="EMBL" id="JXSX01000002">
    <property type="protein sequence ID" value="KIR62759.1"/>
    <property type="molecule type" value="Genomic_DNA"/>
</dbReference>
<dbReference type="GeneID" id="301305846"/>
<sequence length="63" mass="6835">MTILAVGPRKLPAGNTVEVWFDAGSAATGQRVKVPVKRLTLSDQDRGEGATALYEYESRDRQG</sequence>
<dbReference type="Proteomes" id="UP000032254">
    <property type="component" value="Unassembled WGS sequence"/>
</dbReference>
<gene>
    <name evidence="1" type="ORF">TK50_17470</name>
</gene>
<evidence type="ECO:0000313" key="1">
    <source>
        <dbReference type="EMBL" id="KIR62759.1"/>
    </source>
</evidence>
<name>A0A0D0WVT6_9ACTN</name>
<protein>
    <submittedName>
        <fullName evidence="1">Uncharacterized protein</fullName>
    </submittedName>
</protein>
<accession>A0A0D0WVT6</accession>
<reference evidence="1 2" key="1">
    <citation type="submission" date="2015-01" db="EMBL/GenBank/DDBJ databases">
        <title>Sequencing and annotation of Micromonospora carbonacea strain JXNU-1 genome.</title>
        <authorList>
            <person name="Long Z."/>
            <person name="Huang Y."/>
            <person name="Jiang Y."/>
        </authorList>
    </citation>
    <scope>NUCLEOTIDE SEQUENCE [LARGE SCALE GENOMIC DNA]</scope>
    <source>
        <strain evidence="1 2">JXNU-1</strain>
    </source>
</reference>
<dbReference type="AlphaFoldDB" id="A0A0D0WVT6"/>
<evidence type="ECO:0000313" key="2">
    <source>
        <dbReference type="Proteomes" id="UP000032254"/>
    </source>
</evidence>
<dbReference type="RefSeq" id="WP_043965090.1">
    <property type="nucleotide sequence ID" value="NZ_JXSX01000002.1"/>
</dbReference>
<dbReference type="OrthoDB" id="3394182at2"/>
<organism evidence="1 2">
    <name type="scientific">Micromonospora haikouensis</name>
    <dbReference type="NCBI Taxonomy" id="686309"/>
    <lineage>
        <taxon>Bacteria</taxon>
        <taxon>Bacillati</taxon>
        <taxon>Actinomycetota</taxon>
        <taxon>Actinomycetes</taxon>
        <taxon>Micromonosporales</taxon>
        <taxon>Micromonosporaceae</taxon>
        <taxon>Micromonospora</taxon>
    </lineage>
</organism>